<name>A0ABN8T6B5_9ENTR</name>
<feature type="transmembrane region" description="Helical" evidence="1">
    <location>
        <begin position="12"/>
        <end position="37"/>
    </location>
</feature>
<dbReference type="Proteomes" id="UP001152651">
    <property type="component" value="Unassembled WGS sequence"/>
</dbReference>
<evidence type="ECO:0000313" key="3">
    <source>
        <dbReference type="Proteomes" id="UP001152651"/>
    </source>
</evidence>
<evidence type="ECO:0000256" key="1">
    <source>
        <dbReference type="SAM" id="Phobius"/>
    </source>
</evidence>
<reference evidence="2" key="1">
    <citation type="submission" date="2022-05" db="EMBL/GenBank/DDBJ databases">
        <authorList>
            <person name="Blom J."/>
        </authorList>
    </citation>
    <scope>NUCLEOTIDE SEQUENCE</scope>
    <source>
        <strain evidence="2">Type strain: CPO20170097</strain>
    </source>
</reference>
<dbReference type="EMBL" id="CALSBS010000001">
    <property type="protein sequence ID" value="CAH6635656.1"/>
    <property type="molecule type" value="Genomic_DNA"/>
</dbReference>
<keyword evidence="1" id="KW-0812">Transmembrane</keyword>
<comment type="caution">
    <text evidence="2">The sequence shown here is derived from an EMBL/GenBank/DDBJ whole genome shotgun (WGS) entry which is preliminary data.</text>
</comment>
<proteinExistence type="predicted"/>
<evidence type="ECO:0000313" key="2">
    <source>
        <dbReference type="EMBL" id="CAH6635656.1"/>
    </source>
</evidence>
<dbReference type="RefSeq" id="WP_149461555.1">
    <property type="nucleotide sequence ID" value="NZ_CALSBS010000001.1"/>
</dbReference>
<keyword evidence="1" id="KW-0472">Membrane</keyword>
<organism evidence="2 3">
    <name type="scientific">Pseudocitrobacter vendiensis</name>
    <dbReference type="NCBI Taxonomy" id="2488306"/>
    <lineage>
        <taxon>Bacteria</taxon>
        <taxon>Pseudomonadati</taxon>
        <taxon>Pseudomonadota</taxon>
        <taxon>Gammaproteobacteria</taxon>
        <taxon>Enterobacterales</taxon>
        <taxon>Enterobacteriaceae</taxon>
        <taxon>Pseudocitrobacter</taxon>
    </lineage>
</organism>
<protein>
    <submittedName>
        <fullName evidence="2">Uncharacterized protein</fullName>
    </submittedName>
</protein>
<keyword evidence="1" id="KW-1133">Transmembrane helix</keyword>
<gene>
    <name evidence="2" type="ORF">FBBNIHIM_02355</name>
</gene>
<keyword evidence="3" id="KW-1185">Reference proteome</keyword>
<feature type="transmembrane region" description="Helical" evidence="1">
    <location>
        <begin position="57"/>
        <end position="73"/>
    </location>
</feature>
<sequence>MKDSTKSLLNLLSLCCSMSLALFALTMLGRLLGAWLAWDVNESFPFSLKDLITCLKLTWMGVPAGFVFWYFYYR</sequence>
<accession>A0ABN8T6B5</accession>